<sequence>MCRSLFTVLAWGDLAHDEVPSGEAFLKPPAEPDPGEADRWARGALPSKATVKALDLPLSPPPSAHPGSQPSSARSTMSQRGKRRKPPPSAAGSRKGEPQPEPIMFNISEEDKRTDLMVPEGYKWPDKAKSREPSVDDEASVLEARRLADEDELFKKKIHAIKSKGKKWTLTPDGAILEIVPPGKAESALSPHYAVRGVQRQPLAPSPAKSPPPKHSTKKKKGRDSEAKAPSAADARRDAAEAAFRRYFKVSPLEQPSMVAGEGGFGCAAGVTVKQGARSLAGAPMLEDPDHRSRASYESLRSGGARDGADAGASFASTLESADEAASPTRGLADRLARGSRSEAELPSPALPGPESVDPFAGAHPLAYSRSSPALGTPQDVEDENVRLTHASDWGAVGPLRDPFVGRRHTRQSSRQRARTFEHGAAKARAARVRVAAAPPTRPLLSYAVPPPGVSETALHVFEGCPAMVRLRRLLLVAVVAAEELQESSSPRYALLLAGGLRTLLVTWPSTRRHLVETNGGRRRWYLGLAASFGAGQGELAAAARHLCGRERFDACELLPHDAARTRAFYGTDRRALARIQNCGGRKICSFAFQWELVARAFERFDASGASETTALVVRCRPDTVLFASLDLRAYACPAGSCAYVPCAVRDGAAVPWTGGGNGERLVDDFFVGSPGAARTYAARWDGRDVAEGFVTSRLRRAHAQTRTAHHAVLAYGNARAFVDAGVYRTTRKHARCVGRVDAPPAPARGFPAYNATDAAILARYVAGRGGVR</sequence>
<dbReference type="KEGG" id="aaf:AURANDRAFT_67168"/>
<evidence type="ECO:0000313" key="2">
    <source>
        <dbReference type="EMBL" id="EGB04490.1"/>
    </source>
</evidence>
<evidence type="ECO:0000313" key="3">
    <source>
        <dbReference type="Proteomes" id="UP000002729"/>
    </source>
</evidence>
<dbReference type="AlphaFoldDB" id="F0YKA1"/>
<dbReference type="EMBL" id="GL833151">
    <property type="protein sequence ID" value="EGB04490.1"/>
    <property type="molecule type" value="Genomic_DNA"/>
</dbReference>
<dbReference type="GeneID" id="20226106"/>
<evidence type="ECO:0000256" key="1">
    <source>
        <dbReference type="SAM" id="MobiDB-lite"/>
    </source>
</evidence>
<name>F0YKA1_AURAN</name>
<feature type="region of interest" description="Disordered" evidence="1">
    <location>
        <begin position="17"/>
        <end position="116"/>
    </location>
</feature>
<keyword evidence="3" id="KW-1185">Reference proteome</keyword>
<accession>F0YKA1</accession>
<dbReference type="InParanoid" id="F0YKA1"/>
<dbReference type="Proteomes" id="UP000002729">
    <property type="component" value="Unassembled WGS sequence"/>
</dbReference>
<proteinExistence type="predicted"/>
<dbReference type="RefSeq" id="XP_009040877.1">
    <property type="nucleotide sequence ID" value="XM_009042629.1"/>
</dbReference>
<feature type="compositionally biased region" description="Polar residues" evidence="1">
    <location>
        <begin position="66"/>
        <end position="79"/>
    </location>
</feature>
<feature type="region of interest" description="Disordered" evidence="1">
    <location>
        <begin position="190"/>
        <end position="237"/>
    </location>
</feature>
<feature type="region of interest" description="Disordered" evidence="1">
    <location>
        <begin position="282"/>
        <end position="379"/>
    </location>
</feature>
<gene>
    <name evidence="2" type="ORF">AURANDRAFT_67168</name>
</gene>
<feature type="compositionally biased region" description="Basic residues" evidence="1">
    <location>
        <begin position="406"/>
        <end position="418"/>
    </location>
</feature>
<feature type="region of interest" description="Disordered" evidence="1">
    <location>
        <begin position="399"/>
        <end position="424"/>
    </location>
</feature>
<protein>
    <submittedName>
        <fullName evidence="2">Uncharacterized protein</fullName>
    </submittedName>
</protein>
<reference evidence="2 3" key="1">
    <citation type="journal article" date="2011" name="Proc. Natl. Acad. Sci. U.S.A.">
        <title>Niche of harmful alga Aureococcus anophagefferens revealed through ecogenomics.</title>
        <authorList>
            <person name="Gobler C.J."/>
            <person name="Berry D.L."/>
            <person name="Dyhrman S.T."/>
            <person name="Wilhelm S.W."/>
            <person name="Salamov A."/>
            <person name="Lobanov A.V."/>
            <person name="Zhang Y."/>
            <person name="Collier J.L."/>
            <person name="Wurch L.L."/>
            <person name="Kustka A.B."/>
            <person name="Dill B.D."/>
            <person name="Shah M."/>
            <person name="VerBerkmoes N.C."/>
            <person name="Kuo A."/>
            <person name="Terry A."/>
            <person name="Pangilinan J."/>
            <person name="Lindquist E.A."/>
            <person name="Lucas S."/>
            <person name="Paulsen I.T."/>
            <person name="Hattenrath-Lehmann T.K."/>
            <person name="Talmage S.C."/>
            <person name="Walker E.A."/>
            <person name="Koch F."/>
            <person name="Burson A.M."/>
            <person name="Marcoval M.A."/>
            <person name="Tang Y.Z."/>
            <person name="Lecleir G.R."/>
            <person name="Coyne K.J."/>
            <person name="Berg G.M."/>
            <person name="Bertrand E.M."/>
            <person name="Saito M.A."/>
            <person name="Gladyshev V.N."/>
            <person name="Grigoriev I.V."/>
        </authorList>
    </citation>
    <scope>NUCLEOTIDE SEQUENCE [LARGE SCALE GENOMIC DNA]</scope>
    <source>
        <strain evidence="3">CCMP 1984</strain>
    </source>
</reference>
<organism evidence="3">
    <name type="scientific">Aureococcus anophagefferens</name>
    <name type="common">Harmful bloom alga</name>
    <dbReference type="NCBI Taxonomy" id="44056"/>
    <lineage>
        <taxon>Eukaryota</taxon>
        <taxon>Sar</taxon>
        <taxon>Stramenopiles</taxon>
        <taxon>Ochrophyta</taxon>
        <taxon>Pelagophyceae</taxon>
        <taxon>Pelagomonadales</taxon>
        <taxon>Pelagomonadaceae</taxon>
        <taxon>Aureococcus</taxon>
    </lineage>
</organism>
<feature type="compositionally biased region" description="Pro residues" evidence="1">
    <location>
        <begin position="204"/>
        <end position="214"/>
    </location>
</feature>
<feature type="compositionally biased region" description="Basic and acidic residues" evidence="1">
    <location>
        <begin position="332"/>
        <end position="344"/>
    </location>
</feature>